<feature type="transmembrane region" description="Helical" evidence="7">
    <location>
        <begin position="203"/>
        <end position="223"/>
    </location>
</feature>
<dbReference type="PROSITE" id="PS50929">
    <property type="entry name" value="ABC_TM1F"/>
    <property type="match status" value="1"/>
</dbReference>
<dbReference type="RefSeq" id="WP_183917555.1">
    <property type="nucleotide sequence ID" value="NZ_JACHBB010000007.1"/>
</dbReference>
<evidence type="ECO:0000259" key="8">
    <source>
        <dbReference type="PROSITE" id="PS50893"/>
    </source>
</evidence>
<dbReference type="GO" id="GO:0005886">
    <property type="term" value="C:plasma membrane"/>
    <property type="evidence" value="ECO:0007669"/>
    <property type="project" value="UniProtKB-SubCell"/>
</dbReference>
<dbReference type="InterPro" id="IPR027417">
    <property type="entry name" value="P-loop_NTPase"/>
</dbReference>
<reference evidence="10 11" key="1">
    <citation type="submission" date="2020-08" db="EMBL/GenBank/DDBJ databases">
        <title>Genomic Encyclopedia of Type Strains, Phase IV (KMG-V): Genome sequencing to study the core and pangenomes of soil and plant-associated prokaryotes.</title>
        <authorList>
            <person name="Whitman W."/>
        </authorList>
    </citation>
    <scope>NUCLEOTIDE SEQUENCE [LARGE SCALE GENOMIC DNA]</scope>
    <source>
        <strain evidence="10 11">SEMIA 4034</strain>
    </source>
</reference>
<evidence type="ECO:0000313" key="10">
    <source>
        <dbReference type="EMBL" id="MBB5561929.1"/>
    </source>
</evidence>
<dbReference type="GO" id="GO:0016887">
    <property type="term" value="F:ATP hydrolysis activity"/>
    <property type="evidence" value="ECO:0007669"/>
    <property type="project" value="InterPro"/>
</dbReference>
<dbReference type="InterPro" id="IPR036640">
    <property type="entry name" value="ABC1_TM_sf"/>
</dbReference>
<dbReference type="InterPro" id="IPR050835">
    <property type="entry name" value="ABC_transporter_sub-D"/>
</dbReference>
<evidence type="ECO:0000256" key="3">
    <source>
        <dbReference type="ARBA" id="ARBA00022692"/>
    </source>
</evidence>
<evidence type="ECO:0000256" key="4">
    <source>
        <dbReference type="ARBA" id="ARBA00022989"/>
    </source>
</evidence>
<dbReference type="Pfam" id="PF06472">
    <property type="entry name" value="ABC_membrane_2"/>
    <property type="match status" value="1"/>
</dbReference>
<evidence type="ECO:0000256" key="1">
    <source>
        <dbReference type="ARBA" id="ARBA00004651"/>
    </source>
</evidence>
<dbReference type="Gene3D" id="3.40.50.300">
    <property type="entry name" value="P-loop containing nucleotide triphosphate hydrolases"/>
    <property type="match status" value="1"/>
</dbReference>
<dbReference type="InterPro" id="IPR003439">
    <property type="entry name" value="ABC_transporter-like_ATP-bd"/>
</dbReference>
<comment type="subcellular location">
    <subcellularLocation>
        <location evidence="1">Cell membrane</location>
        <topology evidence="1">Multi-pass membrane protein</topology>
    </subcellularLocation>
</comment>
<sequence>MADKTKGRPGIRRQDGVGYDFSLAYRLGVMFSAFWNSEVRGKVLFLATVLILVILATSYGQVILNEWNAPFYDSLERRDLGEFFHQLEIFAMIAGTLLLLNVLQAWLNQMTALYMREGLSRDLVDQWLKRKRALRLASSGLIGVNPDQRLHEDSRNLAESTTGLVLGLLQSTILLVSFIGVLWQLSSGFIFHISGHSFSIPGYMVWAAIFYAASASVLSQVVGRKLVKLNADRFSKEAELRFTLMHANENMPAITVARGEENERRRINTDISSVLRVVKRLAMANTNLTWVSAGYGWLVIVIPIIVAAPAYFSGGLTLGQLMMSVGAFNQVNTALRWYVANFGPIAEWRATLMRVTDFRQALLDMDADYDLKDSIAYENTAPDTLTLKDVVINAKIGEDIDECGGFRLRETDVVIKAGEKVMINGDHSVNRKLLFQAMAGLWPCGSGTMGLPPVDDILFVPQVAYVPGGTLREALAFPESPNAYEKAAVEAALDKAGLHSLITRLDTRARWDKLLDSDEQKAIGFARLLLVRPRWIVFDEVLEGMEPEWQATMAKLLTAMPETGMIYIGRSEAYLEALQPRVLHLQALPSKSEGPQPQVAQTGASASAGAAAVPAPSALGRPRRTTGYMDKASG</sequence>
<keyword evidence="4 7" id="KW-1133">Transmembrane helix</keyword>
<dbReference type="PANTHER" id="PTHR11384:SF59">
    <property type="entry name" value="LYSOSOMAL COBALAMIN TRANSPORTER ABCD4"/>
    <property type="match status" value="1"/>
</dbReference>
<evidence type="ECO:0000259" key="9">
    <source>
        <dbReference type="PROSITE" id="PS50929"/>
    </source>
</evidence>
<dbReference type="Gene3D" id="1.20.1560.10">
    <property type="entry name" value="ABC transporter type 1, transmembrane domain"/>
    <property type="match status" value="1"/>
</dbReference>
<dbReference type="InterPro" id="IPR011527">
    <property type="entry name" value="ABC1_TM_dom"/>
</dbReference>
<comment type="caution">
    <text evidence="10">The sequence shown here is derived from an EMBL/GenBank/DDBJ whole genome shotgun (WGS) entry which is preliminary data.</text>
</comment>
<dbReference type="SUPFAM" id="SSF90123">
    <property type="entry name" value="ABC transporter transmembrane region"/>
    <property type="match status" value="1"/>
</dbReference>
<evidence type="ECO:0000256" key="2">
    <source>
        <dbReference type="ARBA" id="ARBA00022448"/>
    </source>
</evidence>
<keyword evidence="5 7" id="KW-0472">Membrane</keyword>
<feature type="domain" description="ABC transporter" evidence="8">
    <location>
        <begin position="385"/>
        <end position="612"/>
    </location>
</feature>
<dbReference type="PANTHER" id="PTHR11384">
    <property type="entry name" value="ATP-BINDING CASSETTE, SUB-FAMILY D MEMBER"/>
    <property type="match status" value="1"/>
</dbReference>
<feature type="transmembrane region" description="Helical" evidence="7">
    <location>
        <begin position="43"/>
        <end position="63"/>
    </location>
</feature>
<feature type="transmembrane region" description="Helical" evidence="7">
    <location>
        <begin position="83"/>
        <end position="107"/>
    </location>
</feature>
<protein>
    <submittedName>
        <fullName evidence="10">Putative ATP-binding cassette transporter</fullName>
    </submittedName>
</protein>
<dbReference type="SUPFAM" id="SSF52540">
    <property type="entry name" value="P-loop containing nucleoside triphosphate hydrolases"/>
    <property type="match status" value="1"/>
</dbReference>
<keyword evidence="10" id="KW-0067">ATP-binding</keyword>
<keyword evidence="11" id="KW-1185">Reference proteome</keyword>
<feature type="transmembrane region" description="Helical" evidence="7">
    <location>
        <begin position="288"/>
        <end position="312"/>
    </location>
</feature>
<dbReference type="EMBL" id="JACHBC010000007">
    <property type="protein sequence ID" value="MBB5561929.1"/>
    <property type="molecule type" value="Genomic_DNA"/>
</dbReference>
<dbReference type="AlphaFoldDB" id="A0A7W8UPU2"/>
<evidence type="ECO:0000256" key="6">
    <source>
        <dbReference type="SAM" id="MobiDB-lite"/>
    </source>
</evidence>
<keyword evidence="2" id="KW-0813">Transport</keyword>
<keyword evidence="10" id="KW-0547">Nucleotide-binding</keyword>
<accession>A0A7W8UPU2</accession>
<feature type="transmembrane region" description="Helical" evidence="7">
    <location>
        <begin position="164"/>
        <end position="183"/>
    </location>
</feature>
<evidence type="ECO:0000256" key="7">
    <source>
        <dbReference type="SAM" id="Phobius"/>
    </source>
</evidence>
<evidence type="ECO:0000313" key="11">
    <source>
        <dbReference type="Proteomes" id="UP000528824"/>
    </source>
</evidence>
<proteinExistence type="predicted"/>
<keyword evidence="3 7" id="KW-0812">Transmembrane</keyword>
<dbReference type="GO" id="GO:0140359">
    <property type="term" value="F:ABC-type transporter activity"/>
    <property type="evidence" value="ECO:0007669"/>
    <property type="project" value="InterPro"/>
</dbReference>
<organism evidence="10 11">
    <name type="scientific">Rhizobium lentis</name>
    <dbReference type="NCBI Taxonomy" id="1138194"/>
    <lineage>
        <taxon>Bacteria</taxon>
        <taxon>Pseudomonadati</taxon>
        <taxon>Pseudomonadota</taxon>
        <taxon>Alphaproteobacteria</taxon>
        <taxon>Hyphomicrobiales</taxon>
        <taxon>Rhizobiaceae</taxon>
        <taxon>Rhizobium/Agrobacterium group</taxon>
        <taxon>Rhizobium</taxon>
    </lineage>
</organism>
<dbReference type="PROSITE" id="PS50893">
    <property type="entry name" value="ABC_TRANSPORTER_2"/>
    <property type="match status" value="1"/>
</dbReference>
<gene>
    <name evidence="10" type="ORF">GGI59_003608</name>
</gene>
<evidence type="ECO:0000256" key="5">
    <source>
        <dbReference type="ARBA" id="ARBA00023136"/>
    </source>
</evidence>
<feature type="compositionally biased region" description="Low complexity" evidence="6">
    <location>
        <begin position="598"/>
        <end position="618"/>
    </location>
</feature>
<dbReference type="Proteomes" id="UP000528824">
    <property type="component" value="Unassembled WGS sequence"/>
</dbReference>
<name>A0A7W8UPU2_9HYPH</name>
<feature type="domain" description="ABC transmembrane type-1" evidence="9">
    <location>
        <begin position="49"/>
        <end position="347"/>
    </location>
</feature>
<feature type="region of interest" description="Disordered" evidence="6">
    <location>
        <begin position="590"/>
        <end position="634"/>
    </location>
</feature>
<dbReference type="GO" id="GO:0005524">
    <property type="term" value="F:ATP binding"/>
    <property type="evidence" value="ECO:0007669"/>
    <property type="project" value="UniProtKB-KW"/>
</dbReference>